<sequence>MHVKVRYCLCLPYYILTMPIPTCLGLKGFVVVVLYSNNLILTMTGVCGS</sequence>
<dbReference type="AlphaFoldDB" id="A0A0A9DFX5"/>
<dbReference type="EMBL" id="GBRH01212322">
    <property type="protein sequence ID" value="JAD85573.1"/>
    <property type="molecule type" value="Transcribed_RNA"/>
</dbReference>
<keyword evidence="1" id="KW-1133">Transmembrane helix</keyword>
<organism evidence="2">
    <name type="scientific">Arundo donax</name>
    <name type="common">Giant reed</name>
    <name type="synonym">Donax arundinaceus</name>
    <dbReference type="NCBI Taxonomy" id="35708"/>
    <lineage>
        <taxon>Eukaryota</taxon>
        <taxon>Viridiplantae</taxon>
        <taxon>Streptophyta</taxon>
        <taxon>Embryophyta</taxon>
        <taxon>Tracheophyta</taxon>
        <taxon>Spermatophyta</taxon>
        <taxon>Magnoliopsida</taxon>
        <taxon>Liliopsida</taxon>
        <taxon>Poales</taxon>
        <taxon>Poaceae</taxon>
        <taxon>PACMAD clade</taxon>
        <taxon>Arundinoideae</taxon>
        <taxon>Arundineae</taxon>
        <taxon>Arundo</taxon>
    </lineage>
</organism>
<accession>A0A0A9DFX5</accession>
<protein>
    <submittedName>
        <fullName evidence="2">Uncharacterized protein</fullName>
    </submittedName>
</protein>
<feature type="transmembrane region" description="Helical" evidence="1">
    <location>
        <begin position="12"/>
        <end position="35"/>
    </location>
</feature>
<keyword evidence="1" id="KW-0472">Membrane</keyword>
<proteinExistence type="predicted"/>
<reference evidence="2" key="1">
    <citation type="submission" date="2014-09" db="EMBL/GenBank/DDBJ databases">
        <authorList>
            <person name="Magalhaes I.L.F."/>
            <person name="Oliveira U."/>
            <person name="Santos F.R."/>
            <person name="Vidigal T.H.D.A."/>
            <person name="Brescovit A.D."/>
            <person name="Santos A.J."/>
        </authorList>
    </citation>
    <scope>NUCLEOTIDE SEQUENCE</scope>
    <source>
        <tissue evidence="2">Shoot tissue taken approximately 20 cm above the soil surface</tissue>
    </source>
</reference>
<reference evidence="2" key="2">
    <citation type="journal article" date="2015" name="Data Brief">
        <title>Shoot transcriptome of the giant reed, Arundo donax.</title>
        <authorList>
            <person name="Barrero R.A."/>
            <person name="Guerrero F.D."/>
            <person name="Moolhuijzen P."/>
            <person name="Goolsby J.A."/>
            <person name="Tidwell J."/>
            <person name="Bellgard S.E."/>
            <person name="Bellgard M.I."/>
        </authorList>
    </citation>
    <scope>NUCLEOTIDE SEQUENCE</scope>
    <source>
        <tissue evidence="2">Shoot tissue taken approximately 20 cm above the soil surface</tissue>
    </source>
</reference>
<keyword evidence="1" id="KW-0812">Transmembrane</keyword>
<evidence type="ECO:0000256" key="1">
    <source>
        <dbReference type="SAM" id="Phobius"/>
    </source>
</evidence>
<evidence type="ECO:0000313" key="2">
    <source>
        <dbReference type="EMBL" id="JAD85573.1"/>
    </source>
</evidence>
<name>A0A0A9DFX5_ARUDO</name>